<protein>
    <submittedName>
        <fullName evidence="5">Helix-turn-helix transcriptional regulator</fullName>
    </submittedName>
</protein>
<name>A0ABS0NI31_9ACTN</name>
<evidence type="ECO:0000256" key="1">
    <source>
        <dbReference type="ARBA" id="ARBA00023015"/>
    </source>
</evidence>
<evidence type="ECO:0000313" key="5">
    <source>
        <dbReference type="EMBL" id="MBH5334772.1"/>
    </source>
</evidence>
<evidence type="ECO:0000313" key="6">
    <source>
        <dbReference type="Proteomes" id="UP000807371"/>
    </source>
</evidence>
<dbReference type="InterPro" id="IPR016032">
    <property type="entry name" value="Sig_transdc_resp-reg_C-effctor"/>
</dbReference>
<evidence type="ECO:0000259" key="4">
    <source>
        <dbReference type="PROSITE" id="PS50043"/>
    </source>
</evidence>
<dbReference type="InterPro" id="IPR036388">
    <property type="entry name" value="WH-like_DNA-bd_sf"/>
</dbReference>
<keyword evidence="6" id="KW-1185">Reference proteome</keyword>
<keyword evidence="2" id="KW-0238">DNA-binding</keyword>
<dbReference type="Gene3D" id="1.10.10.10">
    <property type="entry name" value="Winged helix-like DNA-binding domain superfamily/Winged helix DNA-binding domain"/>
    <property type="match status" value="1"/>
</dbReference>
<accession>A0ABS0NI31</accession>
<comment type="caution">
    <text evidence="5">The sequence shown here is derived from an EMBL/GenBank/DDBJ whole genome shotgun (WGS) entry which is preliminary data.</text>
</comment>
<keyword evidence="3" id="KW-0804">Transcription</keyword>
<dbReference type="InterPro" id="IPR000792">
    <property type="entry name" value="Tscrpt_reg_LuxR_C"/>
</dbReference>
<dbReference type="PRINTS" id="PR00038">
    <property type="entry name" value="HTHLUXR"/>
</dbReference>
<reference evidence="5 6" key="1">
    <citation type="submission" date="2020-09" db="EMBL/GenBank/DDBJ databases">
        <title>Biosynthesis of the nuclear factor of activated T cells inhibitor NFAT-133 and its congeners in Streptomyces pactum.</title>
        <authorList>
            <person name="Zhou W."/>
            <person name="Posri P."/>
            <person name="Abugrain M.E."/>
            <person name="Weisberg A.J."/>
            <person name="Chang J.H."/>
            <person name="Mahmud T."/>
        </authorList>
    </citation>
    <scope>NUCLEOTIDE SEQUENCE [LARGE SCALE GENOMIC DNA]</scope>
    <source>
        <strain evidence="5 6">ATCC 27456</strain>
    </source>
</reference>
<evidence type="ECO:0000256" key="2">
    <source>
        <dbReference type="ARBA" id="ARBA00023125"/>
    </source>
</evidence>
<dbReference type="PANTHER" id="PTHR43214:SF24">
    <property type="entry name" value="TRANSCRIPTIONAL REGULATORY PROTEIN NARL-RELATED"/>
    <property type="match status" value="1"/>
</dbReference>
<dbReference type="PROSITE" id="PS50043">
    <property type="entry name" value="HTH_LUXR_2"/>
    <property type="match status" value="1"/>
</dbReference>
<dbReference type="SMART" id="SM00421">
    <property type="entry name" value="HTH_LUXR"/>
    <property type="match status" value="1"/>
</dbReference>
<dbReference type="EMBL" id="JACYXC010000001">
    <property type="protein sequence ID" value="MBH5334772.1"/>
    <property type="molecule type" value="Genomic_DNA"/>
</dbReference>
<keyword evidence="1" id="KW-0805">Transcription regulation</keyword>
<sequence>MYASLVQRITASGVRDTVQETRELETLPEDVGRWLTEHRLLDQGHSRLSSPERALRELLSEHERAVRTAGESLLRTVLAIDDVLSLLPATRLGGRGSVRLEFFSDRQELRTRLEELDALSRDEMLAMRNTFPEAAVLEASLAHDLTFTAQGATARMLVSAQALRGQGVGRYLDAVADAGFEVRVAPTVPLYMNVLDRAVTVVALGPDDDGSPAGDLVLHSPELARSFRQVFEHSWVAARPYADARRCDEADAFSPQEREVLTMLAVGAKDEAIARRLGCSERTLRRLLTQITEKLGAQSRFSAGVRAARLGLVD</sequence>
<gene>
    <name evidence="5" type="ORF">IHE55_08180</name>
</gene>
<feature type="domain" description="HTH luxR-type" evidence="4">
    <location>
        <begin position="246"/>
        <end position="311"/>
    </location>
</feature>
<dbReference type="SUPFAM" id="SSF46894">
    <property type="entry name" value="C-terminal effector domain of the bipartite response regulators"/>
    <property type="match status" value="1"/>
</dbReference>
<organism evidence="5 6">
    <name type="scientific">Streptomyces pactum</name>
    <dbReference type="NCBI Taxonomy" id="68249"/>
    <lineage>
        <taxon>Bacteria</taxon>
        <taxon>Bacillati</taxon>
        <taxon>Actinomycetota</taxon>
        <taxon>Actinomycetes</taxon>
        <taxon>Kitasatosporales</taxon>
        <taxon>Streptomycetaceae</taxon>
        <taxon>Streptomyces</taxon>
    </lineage>
</organism>
<proteinExistence type="predicted"/>
<dbReference type="PANTHER" id="PTHR43214">
    <property type="entry name" value="TWO-COMPONENT RESPONSE REGULATOR"/>
    <property type="match status" value="1"/>
</dbReference>
<dbReference type="Pfam" id="PF00196">
    <property type="entry name" value="GerE"/>
    <property type="match status" value="1"/>
</dbReference>
<dbReference type="Proteomes" id="UP000807371">
    <property type="component" value="Unassembled WGS sequence"/>
</dbReference>
<dbReference type="RefSeq" id="WP_197988422.1">
    <property type="nucleotide sequence ID" value="NZ_JACYXC010000001.1"/>
</dbReference>
<dbReference type="CDD" id="cd06170">
    <property type="entry name" value="LuxR_C_like"/>
    <property type="match status" value="1"/>
</dbReference>
<dbReference type="InterPro" id="IPR039420">
    <property type="entry name" value="WalR-like"/>
</dbReference>
<evidence type="ECO:0000256" key="3">
    <source>
        <dbReference type="ARBA" id="ARBA00023163"/>
    </source>
</evidence>